<sequence length="318" mass="34518">MKKLIPIVSILISTICFSQVVEHDDVLVGKDSPAYGVKIKVDYTNTGGWARGYHIANNNNTENFISFAAVGAISGGTSSFSRGYIGRAYNDTFMSFLPNGNVGIGTNAPSAGLSVMNDDGINVRSKTNASGVGTIKMVDGFVNSTSRDDMYFGALGGFLFKMDEGGNGISDNQGFTVYNKDNVSVFRIVGHHGNSNYGNVGIGTTNPTELLTVNGKILCEEVEVIQDVAPDYVFQKYYTGSSVLKEDYTMPTLEEVEAFTKANHHLPEVPSAAAQKVDGMQLKEMTNLLLQKVEELTLYTIEQEKRINTLEAKLAEKE</sequence>
<name>A0A5J4IVX9_9FLAO</name>
<gene>
    <name evidence="1" type="ORF">ULMA_05700</name>
</gene>
<proteinExistence type="predicted"/>
<keyword evidence="2" id="KW-1185">Reference proteome</keyword>
<dbReference type="OrthoDB" id="9808753at2"/>
<dbReference type="EMBL" id="BKCG01000001">
    <property type="protein sequence ID" value="GER58462.1"/>
    <property type="molecule type" value="Genomic_DNA"/>
</dbReference>
<dbReference type="AlphaFoldDB" id="A0A5J4IVX9"/>
<evidence type="ECO:0000313" key="2">
    <source>
        <dbReference type="Proteomes" id="UP000326509"/>
    </source>
</evidence>
<dbReference type="Proteomes" id="UP000326509">
    <property type="component" value="Unassembled WGS sequence"/>
</dbReference>
<evidence type="ECO:0000313" key="1">
    <source>
        <dbReference type="EMBL" id="GER58462.1"/>
    </source>
</evidence>
<comment type="caution">
    <text evidence="1">The sequence shown here is derived from an EMBL/GenBank/DDBJ whole genome shotgun (WGS) entry which is preliminary data.</text>
</comment>
<protein>
    <submittedName>
        <fullName evidence="1">Uncharacterized protein</fullName>
    </submittedName>
</protein>
<accession>A0A5J4IVX9</accession>
<dbReference type="RefSeq" id="WP_151672536.1">
    <property type="nucleotide sequence ID" value="NZ_BKCG01000001.1"/>
</dbReference>
<organism evidence="1 2">
    <name type="scientific">Patiriisocius marinus</name>
    <dbReference type="NCBI Taxonomy" id="1397112"/>
    <lineage>
        <taxon>Bacteria</taxon>
        <taxon>Pseudomonadati</taxon>
        <taxon>Bacteroidota</taxon>
        <taxon>Flavobacteriia</taxon>
        <taxon>Flavobacteriales</taxon>
        <taxon>Flavobacteriaceae</taxon>
        <taxon>Patiriisocius</taxon>
    </lineage>
</organism>
<reference evidence="1 2" key="1">
    <citation type="submission" date="2019-08" db="EMBL/GenBank/DDBJ databases">
        <title>Draft genome sequence of Ulvibacter marinus type strain NBRC 109484.</title>
        <authorList>
            <person name="Kawano K."/>
            <person name="Ushijima N."/>
            <person name="Kihara M."/>
            <person name="Itoh H."/>
        </authorList>
    </citation>
    <scope>NUCLEOTIDE SEQUENCE [LARGE SCALE GENOMIC DNA]</scope>
    <source>
        <strain evidence="1 2">NBRC 109484</strain>
    </source>
</reference>